<name>A0ABR1JE21_9AGAR</name>
<keyword evidence="1" id="KW-0812">Transmembrane</keyword>
<dbReference type="InterPro" id="IPR045338">
    <property type="entry name" value="DUF6535"/>
</dbReference>
<gene>
    <name evidence="3" type="ORF">VKT23_011127</name>
</gene>
<feature type="transmembrane region" description="Helical" evidence="1">
    <location>
        <begin position="72"/>
        <end position="102"/>
    </location>
</feature>
<accession>A0ABR1JE21</accession>
<evidence type="ECO:0000259" key="2">
    <source>
        <dbReference type="Pfam" id="PF20153"/>
    </source>
</evidence>
<feature type="domain" description="DUF6535" evidence="2">
    <location>
        <begin position="1"/>
        <end position="68"/>
    </location>
</feature>
<comment type="caution">
    <text evidence="3">The sequence shown here is derived from an EMBL/GenBank/DDBJ whole genome shotgun (WGS) entry which is preliminary data.</text>
</comment>
<dbReference type="Pfam" id="PF20153">
    <property type="entry name" value="DUF6535"/>
    <property type="match status" value="1"/>
</dbReference>
<organism evidence="3 4">
    <name type="scientific">Marasmiellus scandens</name>
    <dbReference type="NCBI Taxonomy" id="2682957"/>
    <lineage>
        <taxon>Eukaryota</taxon>
        <taxon>Fungi</taxon>
        <taxon>Dikarya</taxon>
        <taxon>Basidiomycota</taxon>
        <taxon>Agaricomycotina</taxon>
        <taxon>Agaricomycetes</taxon>
        <taxon>Agaricomycetidae</taxon>
        <taxon>Agaricales</taxon>
        <taxon>Marasmiineae</taxon>
        <taxon>Omphalotaceae</taxon>
        <taxon>Marasmiellus</taxon>
    </lineage>
</organism>
<keyword evidence="1" id="KW-1133">Transmembrane helix</keyword>
<reference evidence="3 4" key="1">
    <citation type="submission" date="2024-01" db="EMBL/GenBank/DDBJ databases">
        <title>A draft genome for the cacao thread blight pathogen Marasmiellus scandens.</title>
        <authorList>
            <person name="Baruah I.K."/>
            <person name="Leung J."/>
            <person name="Bukari Y."/>
            <person name="Amoako-Attah I."/>
            <person name="Meinhardt L.W."/>
            <person name="Bailey B.A."/>
            <person name="Cohen S.P."/>
        </authorList>
    </citation>
    <scope>NUCLEOTIDE SEQUENCE [LARGE SCALE GENOMIC DNA]</scope>
    <source>
        <strain evidence="3 4">GH-19</strain>
    </source>
</reference>
<evidence type="ECO:0000256" key="1">
    <source>
        <dbReference type="SAM" id="Phobius"/>
    </source>
</evidence>
<dbReference type="EMBL" id="JBANRG010000023">
    <property type="protein sequence ID" value="KAK7455255.1"/>
    <property type="molecule type" value="Genomic_DNA"/>
</dbReference>
<keyword evidence="1" id="KW-0472">Membrane</keyword>
<evidence type="ECO:0000313" key="4">
    <source>
        <dbReference type="Proteomes" id="UP001498398"/>
    </source>
</evidence>
<dbReference type="Proteomes" id="UP001498398">
    <property type="component" value="Unassembled WGS sequence"/>
</dbReference>
<sequence>MGLLCKQWIREYQHYSPTVSHQERIQVSQLRYEAFQDWGVTGLLSFLPILLQSSLLLFFAGILDLLWSLHRLVAVLTTIIIGLNVLVLFTTTVLPSCLLVTFSSERMFRDKIILCPYKSPQAWLFHRLVSMLPPSILRNEIISTAYDWASAEYSVLSNHYSRGFGKRTYLVRGIKWIMAKFSSSLEMFGTTFHCLQDLSAEECTFVVSDITTAFTSRDQMYYNLYYWMDQHSDVQQFRAECLLRHMNLHLSHNIAEQPSDFSWDRVETLAAIQTFEPDVRSNLSRQLVGITKRIISNDRLAPEDVPRVLRVCITLCDSPSQEIQAESLTILQAFELWISRLVETPAFADIIVAAIKTLTRLFDTGAGLPGAFVQSKEGIRFLEFLDRILKSRVDADVVSQHDLFISQWIHVLEALKQTEYTSSGVLSNAHDCSA</sequence>
<keyword evidence="4" id="KW-1185">Reference proteome</keyword>
<feature type="transmembrane region" description="Helical" evidence="1">
    <location>
        <begin position="38"/>
        <end position="60"/>
    </location>
</feature>
<protein>
    <recommendedName>
        <fullName evidence="2">DUF6535 domain-containing protein</fullName>
    </recommendedName>
</protein>
<evidence type="ECO:0000313" key="3">
    <source>
        <dbReference type="EMBL" id="KAK7455255.1"/>
    </source>
</evidence>
<proteinExistence type="predicted"/>